<reference evidence="1" key="1">
    <citation type="journal article" date="2022" name="Int. J. Mol. Sci.">
        <title>Draft Genome of Tanacetum Coccineum: Genomic Comparison of Closely Related Tanacetum-Family Plants.</title>
        <authorList>
            <person name="Yamashiro T."/>
            <person name="Shiraishi A."/>
            <person name="Nakayama K."/>
            <person name="Satake H."/>
        </authorList>
    </citation>
    <scope>NUCLEOTIDE SEQUENCE</scope>
</reference>
<name>A0ABQ5D3W8_9ASTR</name>
<protein>
    <submittedName>
        <fullName evidence="1">Uncharacterized protein</fullName>
    </submittedName>
</protein>
<gene>
    <name evidence="1" type="ORF">Tco_0924450</name>
</gene>
<keyword evidence="2" id="KW-1185">Reference proteome</keyword>
<organism evidence="1 2">
    <name type="scientific">Tanacetum coccineum</name>
    <dbReference type="NCBI Taxonomy" id="301880"/>
    <lineage>
        <taxon>Eukaryota</taxon>
        <taxon>Viridiplantae</taxon>
        <taxon>Streptophyta</taxon>
        <taxon>Embryophyta</taxon>
        <taxon>Tracheophyta</taxon>
        <taxon>Spermatophyta</taxon>
        <taxon>Magnoliopsida</taxon>
        <taxon>eudicotyledons</taxon>
        <taxon>Gunneridae</taxon>
        <taxon>Pentapetalae</taxon>
        <taxon>asterids</taxon>
        <taxon>campanulids</taxon>
        <taxon>Asterales</taxon>
        <taxon>Asteraceae</taxon>
        <taxon>Asteroideae</taxon>
        <taxon>Anthemideae</taxon>
        <taxon>Anthemidinae</taxon>
        <taxon>Tanacetum</taxon>
    </lineage>
</organism>
<evidence type="ECO:0000313" key="2">
    <source>
        <dbReference type="Proteomes" id="UP001151760"/>
    </source>
</evidence>
<accession>A0ABQ5D3W8</accession>
<proteinExistence type="predicted"/>
<dbReference type="EMBL" id="BQNB010014928">
    <property type="protein sequence ID" value="GJT34031.1"/>
    <property type="molecule type" value="Genomic_DNA"/>
</dbReference>
<evidence type="ECO:0000313" key="1">
    <source>
        <dbReference type="EMBL" id="GJT34031.1"/>
    </source>
</evidence>
<reference evidence="1" key="2">
    <citation type="submission" date="2022-01" db="EMBL/GenBank/DDBJ databases">
        <authorList>
            <person name="Yamashiro T."/>
            <person name="Shiraishi A."/>
            <person name="Satake H."/>
            <person name="Nakayama K."/>
        </authorList>
    </citation>
    <scope>NUCLEOTIDE SEQUENCE</scope>
</reference>
<sequence>MCLPSNEFAHLKVPLENILSATNNFDEENAIRDSGQLLCSGELIDEIDEIVTRFENALDYQNAYFEEMEFISSLALRDPFLSLLRVQE</sequence>
<dbReference type="Proteomes" id="UP001151760">
    <property type="component" value="Unassembled WGS sequence"/>
</dbReference>
<comment type="caution">
    <text evidence="1">The sequence shown here is derived from an EMBL/GenBank/DDBJ whole genome shotgun (WGS) entry which is preliminary data.</text>
</comment>